<dbReference type="Proteomes" id="UP000186817">
    <property type="component" value="Unassembled WGS sequence"/>
</dbReference>
<comment type="caution">
    <text evidence="1">The sequence shown here is derived from an EMBL/GenBank/DDBJ whole genome shotgun (WGS) entry which is preliminary data.</text>
</comment>
<keyword evidence="2" id="KW-1185">Reference proteome</keyword>
<dbReference type="EMBL" id="LSRX01000011">
    <property type="protein sequence ID" value="OLQ14763.1"/>
    <property type="molecule type" value="Genomic_DNA"/>
</dbReference>
<dbReference type="AlphaFoldDB" id="A0A1Q9F505"/>
<protein>
    <submittedName>
        <fullName evidence="1">Uncharacterized protein</fullName>
    </submittedName>
</protein>
<evidence type="ECO:0000313" key="1">
    <source>
        <dbReference type="EMBL" id="OLQ14763.1"/>
    </source>
</evidence>
<proteinExistence type="predicted"/>
<reference evidence="1 2" key="1">
    <citation type="submission" date="2016-02" db="EMBL/GenBank/DDBJ databases">
        <title>Genome analysis of coral dinoflagellate symbionts highlights evolutionary adaptations to a symbiotic lifestyle.</title>
        <authorList>
            <person name="Aranda M."/>
            <person name="Li Y."/>
            <person name="Liew Y.J."/>
            <person name="Baumgarten S."/>
            <person name="Simakov O."/>
            <person name="Wilson M."/>
            <person name="Piel J."/>
            <person name="Ashoor H."/>
            <person name="Bougouffa S."/>
            <person name="Bajic V.B."/>
            <person name="Ryu T."/>
            <person name="Ravasi T."/>
            <person name="Bayer T."/>
            <person name="Micklem G."/>
            <person name="Kim H."/>
            <person name="Bhak J."/>
            <person name="Lajeunesse T.C."/>
            <person name="Voolstra C.R."/>
        </authorList>
    </citation>
    <scope>NUCLEOTIDE SEQUENCE [LARGE SCALE GENOMIC DNA]</scope>
    <source>
        <strain evidence="1 2">CCMP2467</strain>
    </source>
</reference>
<evidence type="ECO:0000313" key="2">
    <source>
        <dbReference type="Proteomes" id="UP000186817"/>
    </source>
</evidence>
<name>A0A1Q9F505_SYMMI</name>
<organism evidence="1 2">
    <name type="scientific">Symbiodinium microadriaticum</name>
    <name type="common">Dinoflagellate</name>
    <name type="synonym">Zooxanthella microadriatica</name>
    <dbReference type="NCBI Taxonomy" id="2951"/>
    <lineage>
        <taxon>Eukaryota</taxon>
        <taxon>Sar</taxon>
        <taxon>Alveolata</taxon>
        <taxon>Dinophyceae</taxon>
        <taxon>Suessiales</taxon>
        <taxon>Symbiodiniaceae</taxon>
        <taxon>Symbiodinium</taxon>
    </lineage>
</organism>
<sequence>MLMKVGLEARAWRSLASAGAPGGEGKDLPSQAIWPISDCSEIAGLPEEVVRAFQQGQLWEEASSPERDPDTMRAKIVEVDDQGSPVIVREEEPSARTIVTNEAEMDLDTPEGVQAAIAELFPKKDTVGVDGSFELPCDFATPGRNWYKEWRKEYKGRFVKKSDLLKKKKK</sequence>
<gene>
    <name evidence="1" type="ORF">AK812_SmicGene1086</name>
</gene>
<accession>A0A1Q9F505</accession>